<proteinExistence type="predicted"/>
<gene>
    <name evidence="1" type="ORF">SAMN04488541_104627</name>
</gene>
<evidence type="ECO:0000313" key="1">
    <source>
        <dbReference type="EMBL" id="SFF51915.1"/>
    </source>
</evidence>
<dbReference type="AlphaFoldDB" id="A0A1I2JAT5"/>
<protein>
    <submittedName>
        <fullName evidence="1">Uncharacterized protein</fullName>
    </submittedName>
</protein>
<sequence length="106" mass="12357">MGLYNCKKHGWNGVESTSPLIAEKILLQQSIDVKNLSKIQIMFFGEVVFEYILDKEYLKIYNLDGVNKFEFDDSNINHVNFHKNLRSVCAICLKEFLCEYEEANLT</sequence>
<dbReference type="RefSeq" id="WP_091549095.1">
    <property type="nucleotide sequence ID" value="NZ_FONY01000046.1"/>
</dbReference>
<name>A0A1I2JAT5_9BACT</name>
<dbReference type="STRING" id="1003.SAMN04488541_104627"/>
<dbReference type="Proteomes" id="UP000199513">
    <property type="component" value="Unassembled WGS sequence"/>
</dbReference>
<reference evidence="1 2" key="1">
    <citation type="submission" date="2016-10" db="EMBL/GenBank/DDBJ databases">
        <authorList>
            <person name="de Groot N.N."/>
        </authorList>
    </citation>
    <scope>NUCLEOTIDE SEQUENCE [LARGE SCALE GENOMIC DNA]</scope>
    <source>
        <strain>GEY</strain>
        <strain evidence="2">DSM 9560</strain>
    </source>
</reference>
<evidence type="ECO:0000313" key="2">
    <source>
        <dbReference type="Proteomes" id="UP000199513"/>
    </source>
</evidence>
<keyword evidence="2" id="KW-1185">Reference proteome</keyword>
<organism evidence="1 2">
    <name type="scientific">Thermoflexibacter ruber</name>
    <dbReference type="NCBI Taxonomy" id="1003"/>
    <lineage>
        <taxon>Bacteria</taxon>
        <taxon>Pseudomonadati</taxon>
        <taxon>Bacteroidota</taxon>
        <taxon>Cytophagia</taxon>
        <taxon>Cytophagales</taxon>
        <taxon>Thermoflexibacteraceae</taxon>
        <taxon>Thermoflexibacter</taxon>
    </lineage>
</organism>
<dbReference type="EMBL" id="FONY01000046">
    <property type="protein sequence ID" value="SFF51915.1"/>
    <property type="molecule type" value="Genomic_DNA"/>
</dbReference>
<accession>A0A1I2JAT5</accession>